<organism evidence="2 3">
    <name type="scientific">Thioalkalivibrio denitrificans</name>
    <dbReference type="NCBI Taxonomy" id="108003"/>
    <lineage>
        <taxon>Bacteria</taxon>
        <taxon>Pseudomonadati</taxon>
        <taxon>Pseudomonadota</taxon>
        <taxon>Gammaproteobacteria</taxon>
        <taxon>Chromatiales</taxon>
        <taxon>Ectothiorhodospiraceae</taxon>
        <taxon>Thioalkalivibrio</taxon>
    </lineage>
</organism>
<evidence type="ECO:0000313" key="3">
    <source>
        <dbReference type="Proteomes" id="UP000189462"/>
    </source>
</evidence>
<dbReference type="EMBL" id="MVBK01000001">
    <property type="protein sequence ID" value="OOG28827.1"/>
    <property type="molecule type" value="Genomic_DNA"/>
</dbReference>
<dbReference type="InterPro" id="IPR021676">
    <property type="entry name" value="DUF3262"/>
</dbReference>
<feature type="transmembrane region" description="Helical" evidence="1">
    <location>
        <begin position="53"/>
        <end position="75"/>
    </location>
</feature>
<dbReference type="RefSeq" id="WP_175628178.1">
    <property type="nucleotide sequence ID" value="NZ_MVBK01000001.1"/>
</dbReference>
<dbReference type="NCBIfam" id="TIGR03758">
    <property type="entry name" value="conj_TIGR03758"/>
    <property type="match status" value="1"/>
</dbReference>
<sequence>MDGNQINAFSSASGVSHADVLLVIALVASALYLTWLGWVAYGQFRSWHDDRATLLDFMWVVIRAAIVVLLIGFFVRP</sequence>
<dbReference type="STRING" id="108003.B1C78_00355"/>
<reference evidence="2 3" key="1">
    <citation type="submission" date="2017-02" db="EMBL/GenBank/DDBJ databases">
        <title>Genomic diversity within the haloalkaliphilic genus Thioalkalivibrio.</title>
        <authorList>
            <person name="Ahn A.-C."/>
            <person name="Meier-Kolthoff J."/>
            <person name="Overmars L."/>
            <person name="Richter M."/>
            <person name="Woyke T."/>
            <person name="Sorokin D.Y."/>
            <person name="Muyzer G."/>
        </authorList>
    </citation>
    <scope>NUCLEOTIDE SEQUENCE [LARGE SCALE GENOMIC DNA]</scope>
    <source>
        <strain evidence="2 3">ALJD</strain>
    </source>
</reference>
<keyword evidence="3" id="KW-1185">Reference proteome</keyword>
<accession>A0A1V3NUN0</accession>
<dbReference type="AlphaFoldDB" id="A0A1V3NUN0"/>
<feature type="transmembrane region" description="Helical" evidence="1">
    <location>
        <begin position="20"/>
        <end position="41"/>
    </location>
</feature>
<keyword evidence="1" id="KW-0812">Transmembrane</keyword>
<keyword evidence="1" id="KW-1133">Transmembrane helix</keyword>
<name>A0A1V3NUN0_9GAMM</name>
<evidence type="ECO:0000256" key="1">
    <source>
        <dbReference type="SAM" id="Phobius"/>
    </source>
</evidence>
<protein>
    <submittedName>
        <fullName evidence="2">Integrating conjugative element protein</fullName>
    </submittedName>
</protein>
<dbReference type="Pfam" id="PF11660">
    <property type="entry name" value="DUF3262"/>
    <property type="match status" value="1"/>
</dbReference>
<proteinExistence type="predicted"/>
<comment type="caution">
    <text evidence="2">The sequence shown here is derived from an EMBL/GenBank/DDBJ whole genome shotgun (WGS) entry which is preliminary data.</text>
</comment>
<gene>
    <name evidence="2" type="ORF">B1C78_00355</name>
</gene>
<dbReference type="Proteomes" id="UP000189462">
    <property type="component" value="Unassembled WGS sequence"/>
</dbReference>
<keyword evidence="1" id="KW-0472">Membrane</keyword>
<evidence type="ECO:0000313" key="2">
    <source>
        <dbReference type="EMBL" id="OOG28827.1"/>
    </source>
</evidence>